<dbReference type="AlphaFoldDB" id="A0A498R1A6"/>
<keyword evidence="3" id="KW-1185">Reference proteome</keyword>
<feature type="signal peptide" evidence="1">
    <location>
        <begin position="1"/>
        <end position="24"/>
    </location>
</feature>
<sequence length="247" mass="28600">MPRKTLFIVACIFIGLLFSALCTAQERKEEWKNPMFDFNQIKTVAVRLSLDKSICPDEIEQRKLNDLIKNQVLKAANTRLRLISNEQFETAIEKYSGLNLNQLRVDDVKQYEAAMREWAPLITDAFLNVDIKQWGYTKVFVPESTYTYTDYVTNYITVPYYDPHGNLLYRTQPIQVPVERTQTIPAHYDSVAHAGAQFSLITAKGRQKVWMLLDLRDAGGSKEPIEMTGRIVTRAMERLREVTKKDR</sequence>
<reference evidence="2 3" key="1">
    <citation type="submission" date="2018-06" db="EMBL/GenBank/DDBJ databases">
        <authorList>
            <person name="Strepis N."/>
        </authorList>
    </citation>
    <scope>NUCLEOTIDE SEQUENCE [LARGE SCALE GENOMIC DNA]</scope>
    <source>
        <strain evidence="2">LUCI</strain>
    </source>
</reference>
<keyword evidence="1" id="KW-0732">Signal</keyword>
<name>A0A498R1A6_9FIRM</name>
<protein>
    <submittedName>
        <fullName evidence="2">Uncharacterized protein</fullName>
    </submittedName>
</protein>
<evidence type="ECO:0000313" key="2">
    <source>
        <dbReference type="EMBL" id="VBB04999.1"/>
    </source>
</evidence>
<dbReference type="OrthoDB" id="1677472at2"/>
<gene>
    <name evidence="2" type="ORF">LUCI_0205</name>
</gene>
<organism evidence="2 3">
    <name type="scientific">Lucifera butyrica</name>
    <dbReference type="NCBI Taxonomy" id="1351585"/>
    <lineage>
        <taxon>Bacteria</taxon>
        <taxon>Bacillati</taxon>
        <taxon>Bacillota</taxon>
        <taxon>Negativicutes</taxon>
        <taxon>Veillonellales</taxon>
        <taxon>Veillonellaceae</taxon>
        <taxon>Lucifera</taxon>
    </lineage>
</organism>
<proteinExistence type="predicted"/>
<dbReference type="Proteomes" id="UP000277811">
    <property type="component" value="Unassembled WGS sequence"/>
</dbReference>
<evidence type="ECO:0000313" key="3">
    <source>
        <dbReference type="Proteomes" id="UP000277811"/>
    </source>
</evidence>
<dbReference type="EMBL" id="UPPP01000052">
    <property type="protein sequence ID" value="VBB04999.1"/>
    <property type="molecule type" value="Genomic_DNA"/>
</dbReference>
<feature type="chain" id="PRO_5039631880" evidence="1">
    <location>
        <begin position="25"/>
        <end position="247"/>
    </location>
</feature>
<evidence type="ECO:0000256" key="1">
    <source>
        <dbReference type="SAM" id="SignalP"/>
    </source>
</evidence>
<dbReference type="RefSeq" id="WP_122626016.1">
    <property type="nucleotide sequence ID" value="NZ_UPPP01000052.1"/>
</dbReference>
<accession>A0A498R1A6</accession>